<accession>A0A9Q0WK97</accession>
<dbReference type="GO" id="GO:0000380">
    <property type="term" value="P:alternative mRNA splicing, via spliceosome"/>
    <property type="evidence" value="ECO:0007669"/>
    <property type="project" value="TreeGrafter"/>
</dbReference>
<dbReference type="PANTHER" id="PTHR12381:SF56">
    <property type="entry name" value="B30.2_SPRY DOMAIN-CONTAINING PROTEIN-RELATED"/>
    <property type="match status" value="1"/>
</dbReference>
<comment type="caution">
    <text evidence="1">The sequence shown here is derived from an EMBL/GenBank/DDBJ whole genome shotgun (WGS) entry which is preliminary data.</text>
</comment>
<protein>
    <submittedName>
        <fullName evidence="1">HETEROGENEOUS NUCLEAR RIBONUCLEOPROTEIN U</fullName>
    </submittedName>
</protein>
<keyword evidence="1" id="KW-0687">Ribonucleoprotein</keyword>
<dbReference type="GO" id="GO:1990904">
    <property type="term" value="C:ribonucleoprotein complex"/>
    <property type="evidence" value="ECO:0007669"/>
    <property type="project" value="UniProtKB-KW"/>
</dbReference>
<dbReference type="EMBL" id="JAPFFK010000004">
    <property type="protein sequence ID" value="KAJ6767200.1"/>
    <property type="molecule type" value="Genomic_DNA"/>
</dbReference>
<reference evidence="1" key="1">
    <citation type="submission" date="2022-11" db="EMBL/GenBank/DDBJ databases">
        <authorList>
            <person name="Hyden B.L."/>
            <person name="Feng K."/>
            <person name="Yates T."/>
            <person name="Jawdy S."/>
            <person name="Smart L.B."/>
            <person name="Muchero W."/>
        </authorList>
    </citation>
    <scope>NUCLEOTIDE SEQUENCE</scope>
    <source>
        <tissue evidence="1">Shoot tip</tissue>
    </source>
</reference>
<name>A0A9Q0WK97_SALPP</name>
<sequence length="245" mass="27871">MGPSSSDISDCEVMVLTGLPASGKTTWADEYPEKLSVLLGRNLILDEMRVPILVFTFCPSCRKDFPHTALIFFSIVNDTNLFFYRFLGYCLRLLAFFYQSNQCFQNACTHKLRPFSNFCKIAVVDFPKPEDLEFRVDKRFKEMGMELIMLSPKARTCLFQMNFLIRIYISRFALWNSLLSISGSISKVPVLIFLLACSSILGDITLLLRETANFRVVSPSIPRDFGDITSKLKTGKSRRRSSGSC</sequence>
<dbReference type="Proteomes" id="UP001151532">
    <property type="component" value="Chromosome 4"/>
</dbReference>
<dbReference type="GO" id="GO:0005634">
    <property type="term" value="C:nucleus"/>
    <property type="evidence" value="ECO:0007669"/>
    <property type="project" value="TreeGrafter"/>
</dbReference>
<reference evidence="1" key="2">
    <citation type="journal article" date="2023" name="Int. J. Mol. Sci.">
        <title>De Novo Assembly and Annotation of 11 Diverse Shrub Willow (Salix) Genomes Reveals Novel Gene Organization in Sex-Linked Regions.</title>
        <authorList>
            <person name="Hyden B."/>
            <person name="Feng K."/>
            <person name="Yates T.B."/>
            <person name="Jawdy S."/>
            <person name="Cereghino C."/>
            <person name="Smart L.B."/>
            <person name="Muchero W."/>
        </authorList>
    </citation>
    <scope>NUCLEOTIDE SEQUENCE</scope>
    <source>
        <tissue evidence="1">Shoot tip</tissue>
    </source>
</reference>
<dbReference type="GO" id="GO:0003723">
    <property type="term" value="F:RNA binding"/>
    <property type="evidence" value="ECO:0007669"/>
    <property type="project" value="TreeGrafter"/>
</dbReference>
<organism evidence="1 2">
    <name type="scientific">Salix purpurea</name>
    <name type="common">Purple osier willow</name>
    <dbReference type="NCBI Taxonomy" id="77065"/>
    <lineage>
        <taxon>Eukaryota</taxon>
        <taxon>Viridiplantae</taxon>
        <taxon>Streptophyta</taxon>
        <taxon>Embryophyta</taxon>
        <taxon>Tracheophyta</taxon>
        <taxon>Spermatophyta</taxon>
        <taxon>Magnoliopsida</taxon>
        <taxon>eudicotyledons</taxon>
        <taxon>Gunneridae</taxon>
        <taxon>Pentapetalae</taxon>
        <taxon>rosids</taxon>
        <taxon>fabids</taxon>
        <taxon>Malpighiales</taxon>
        <taxon>Salicaceae</taxon>
        <taxon>Saliceae</taxon>
        <taxon>Salix</taxon>
    </lineage>
</organism>
<proteinExistence type="predicted"/>
<dbReference type="AlphaFoldDB" id="A0A9Q0WK97"/>
<evidence type="ECO:0000313" key="1">
    <source>
        <dbReference type="EMBL" id="KAJ6767200.1"/>
    </source>
</evidence>
<gene>
    <name evidence="1" type="ORF">OIU79_023042</name>
</gene>
<evidence type="ECO:0000313" key="2">
    <source>
        <dbReference type="Proteomes" id="UP001151532"/>
    </source>
</evidence>
<dbReference type="OrthoDB" id="445357at2759"/>
<dbReference type="PANTHER" id="PTHR12381">
    <property type="entry name" value="HETEROGENEOUS NUCLEAR RIBONUCLEOPROTEIN U FAMILY MEMBER"/>
    <property type="match status" value="1"/>
</dbReference>
<keyword evidence="2" id="KW-1185">Reference proteome</keyword>